<protein>
    <submittedName>
        <fullName evidence="2">Amidohydrolase protein</fullName>
    </submittedName>
</protein>
<dbReference type="EMBL" id="LN555523">
    <property type="protein sequence ID" value="CED94928.1"/>
    <property type="molecule type" value="Genomic_DNA"/>
</dbReference>
<evidence type="ECO:0000259" key="1">
    <source>
        <dbReference type="Pfam" id="PF01979"/>
    </source>
</evidence>
<evidence type="ECO:0000313" key="3">
    <source>
        <dbReference type="Proteomes" id="UP000245622"/>
    </source>
</evidence>
<dbReference type="SUPFAM" id="SSF51338">
    <property type="entry name" value="Composite domain of metallo-dependent hydrolases"/>
    <property type="match status" value="1"/>
</dbReference>
<reference evidence="2 3" key="1">
    <citation type="submission" date="2014-04" db="EMBL/GenBank/DDBJ databases">
        <authorList>
            <person name="Hornung B.V."/>
        </authorList>
    </citation>
    <scope>NUCLEOTIDE SEQUENCE [LARGE SCALE GENOMIC DNA]</scope>
    <source>
        <strain evidence="2 3">CRIB</strain>
    </source>
</reference>
<feature type="domain" description="Amidohydrolase-related" evidence="1">
    <location>
        <begin position="50"/>
        <end position="382"/>
    </location>
</feature>
<dbReference type="SUPFAM" id="SSF51556">
    <property type="entry name" value="Metallo-dependent hydrolases"/>
    <property type="match status" value="1"/>
</dbReference>
<dbReference type="InterPro" id="IPR011059">
    <property type="entry name" value="Metal-dep_hydrolase_composite"/>
</dbReference>
<dbReference type="InterPro" id="IPR032466">
    <property type="entry name" value="Metal_Hydrolase"/>
</dbReference>
<dbReference type="Gene3D" id="3.20.20.140">
    <property type="entry name" value="Metal-dependent hydrolases"/>
    <property type="match status" value="1"/>
</dbReference>
<accession>A0A1V1I3Z3</accession>
<sequence length="385" mass="42604">MIFIKNGTINTITNGIIKGDILIEDKKIKAIGENLEIPQDAKVIDAEGNLVFPGFIDAHTHLGLWEDGMGFEGADGNEETDPITPHLNPIDGINPMDNTFKEAREGGITSVCTTPGSANVMGGECIAIKTYGKRIDKMIIKNPVASKIAFGENPKSCYGRDEKMPQTRMAIAALLREHLKKAEEYLEQIELYMEHEDHDKPEYDMKMECLLPVLRGEIPFKVHAHRADDIFTAIRIAKEFDIKLTLDHCTEGHLIADELAEEGYPVIVGPSLSERSKIELRNLTFDTPGILSNEGLQVSLMTDHPVIPVQYLPVCAGIAVKHGMKKEKALEAITINPAKTLGIDERVGSIEIGKDADIVIWDNDPFELQSNVLLTIIDGKIVYEK</sequence>
<dbReference type="Proteomes" id="UP000245622">
    <property type="component" value="Chromosome 1"/>
</dbReference>
<dbReference type="PANTHER" id="PTHR43135:SF3">
    <property type="entry name" value="ALPHA-D-RIBOSE 1-METHYLPHOSPHONATE 5-TRIPHOSPHATE DIPHOSPHATASE"/>
    <property type="match status" value="1"/>
</dbReference>
<dbReference type="RefSeq" id="WP_180702412.1">
    <property type="nucleotide sequence ID" value="NZ_CAJUCR010000017.1"/>
</dbReference>
<organism evidence="2 3">
    <name type="scientific">Romboutsia ilealis</name>
    <dbReference type="NCBI Taxonomy" id="1115758"/>
    <lineage>
        <taxon>Bacteria</taxon>
        <taxon>Bacillati</taxon>
        <taxon>Bacillota</taxon>
        <taxon>Clostridia</taxon>
        <taxon>Peptostreptococcales</taxon>
        <taxon>Peptostreptococcaceae</taxon>
        <taxon>Romboutsia</taxon>
    </lineage>
</organism>
<gene>
    <name evidence="2" type="ORF">CRIB_2330</name>
</gene>
<proteinExistence type="predicted"/>
<dbReference type="GO" id="GO:0016810">
    <property type="term" value="F:hydrolase activity, acting on carbon-nitrogen (but not peptide) bonds"/>
    <property type="evidence" value="ECO:0007669"/>
    <property type="project" value="InterPro"/>
</dbReference>
<dbReference type="KEGG" id="ril:CRIB_2330"/>
<dbReference type="Pfam" id="PF01979">
    <property type="entry name" value="Amidohydro_1"/>
    <property type="match status" value="1"/>
</dbReference>
<keyword evidence="2" id="KW-0378">Hydrolase</keyword>
<evidence type="ECO:0000313" key="2">
    <source>
        <dbReference type="EMBL" id="CED94928.1"/>
    </source>
</evidence>
<dbReference type="PANTHER" id="PTHR43135">
    <property type="entry name" value="ALPHA-D-RIBOSE 1-METHYLPHOSPHONATE 5-TRIPHOSPHATE DIPHOSPHATASE"/>
    <property type="match status" value="1"/>
</dbReference>
<dbReference type="InterPro" id="IPR006680">
    <property type="entry name" value="Amidohydro-rel"/>
</dbReference>
<dbReference type="GeneID" id="82206363"/>
<dbReference type="Gene3D" id="2.30.40.10">
    <property type="entry name" value="Urease, subunit C, domain 1"/>
    <property type="match status" value="1"/>
</dbReference>
<keyword evidence="3" id="KW-1185">Reference proteome</keyword>
<dbReference type="CDD" id="cd01309">
    <property type="entry name" value="Met_dep_hydrolase_C"/>
    <property type="match status" value="1"/>
</dbReference>
<dbReference type="AlphaFoldDB" id="A0A1V1I3Z3"/>
<name>A0A1V1I3Z3_9FIRM</name>
<dbReference type="InterPro" id="IPR051781">
    <property type="entry name" value="Metallo-dep_Hydrolase"/>
</dbReference>